<reference evidence="2" key="1">
    <citation type="submission" date="2022-11" db="UniProtKB">
        <authorList>
            <consortium name="WormBaseParasite"/>
        </authorList>
    </citation>
    <scope>IDENTIFICATION</scope>
</reference>
<dbReference type="WBParaSite" id="JU765_v2.g18434.t1">
    <property type="protein sequence ID" value="JU765_v2.g18434.t1"/>
    <property type="gene ID" value="JU765_v2.g18434"/>
</dbReference>
<evidence type="ECO:0000313" key="1">
    <source>
        <dbReference type="Proteomes" id="UP000887576"/>
    </source>
</evidence>
<protein>
    <submittedName>
        <fullName evidence="2">EF-hand domain-containing protein</fullName>
    </submittedName>
</protein>
<accession>A0AC34QQA6</accession>
<name>A0AC34QQA6_9BILA</name>
<evidence type="ECO:0000313" key="2">
    <source>
        <dbReference type="WBParaSite" id="JU765_v2.g18434.t1"/>
    </source>
</evidence>
<dbReference type="Proteomes" id="UP000887576">
    <property type="component" value="Unplaced"/>
</dbReference>
<proteinExistence type="predicted"/>
<organism evidence="1 2">
    <name type="scientific">Panagrolaimus sp. JU765</name>
    <dbReference type="NCBI Taxonomy" id="591449"/>
    <lineage>
        <taxon>Eukaryota</taxon>
        <taxon>Metazoa</taxon>
        <taxon>Ecdysozoa</taxon>
        <taxon>Nematoda</taxon>
        <taxon>Chromadorea</taxon>
        <taxon>Rhabditida</taxon>
        <taxon>Tylenchina</taxon>
        <taxon>Panagrolaimomorpha</taxon>
        <taxon>Panagrolaimoidea</taxon>
        <taxon>Panagrolaimidae</taxon>
        <taxon>Panagrolaimus</taxon>
    </lineage>
</organism>
<sequence length="377" mass="44215">MNTQDSECIMAKEQSLDFTVDGNLNSESPEVIDDAVIDNCLNYLKQYELDKKEDFLLKPPGSSSWSEVPEFLKHRIKSESHKVENSEDIPPDSDLHVFYNLMNKSHKSVDYQAFSELYHQFPKKIQAFFEPDELFSNLFLEADRFGRISTEKIMELYTDKFATIGYYAGLDRFSITKEGYLTYTELIVYFNHFLPVFENDTRRVRGVCIDIFSEMIVFKFGQTLADDVLIADLIASDIFKQILAEGEYARKDDFFTITHVNDVLDQYLELSHGQGIMREVIHQVYPTVPYSFWRRYFHVYCANGFMYMSEFYKFLYSRAKTGEICVIRFLFKVFDIDGDGYISMLDMEYFYTELAAELQKILGDYIPLVDLYDGLYD</sequence>